<evidence type="ECO:0000313" key="10">
    <source>
        <dbReference type="Proteomes" id="UP000244978"/>
    </source>
</evidence>
<dbReference type="GO" id="GO:0005886">
    <property type="term" value="C:plasma membrane"/>
    <property type="evidence" value="ECO:0007669"/>
    <property type="project" value="UniProtKB-SubCell"/>
</dbReference>
<evidence type="ECO:0000256" key="5">
    <source>
        <dbReference type="ARBA" id="ARBA00022989"/>
    </source>
</evidence>
<proteinExistence type="predicted"/>
<dbReference type="Pfam" id="PF07690">
    <property type="entry name" value="MFS_1"/>
    <property type="match status" value="1"/>
</dbReference>
<feature type="transmembrane region" description="Helical" evidence="7">
    <location>
        <begin position="448"/>
        <end position="470"/>
    </location>
</feature>
<feature type="transmembrane region" description="Helical" evidence="7">
    <location>
        <begin position="306"/>
        <end position="329"/>
    </location>
</feature>
<keyword evidence="5 7" id="KW-1133">Transmembrane helix</keyword>
<dbReference type="PANTHER" id="PTHR42718">
    <property type="entry name" value="MAJOR FACILITATOR SUPERFAMILY MULTIDRUG TRANSPORTER MFSC"/>
    <property type="match status" value="1"/>
</dbReference>
<name>A0A2U1T039_9MICO</name>
<dbReference type="EMBL" id="QEEX01000001">
    <property type="protein sequence ID" value="PWB97240.1"/>
    <property type="molecule type" value="Genomic_DNA"/>
</dbReference>
<feature type="transmembrane region" description="Helical" evidence="7">
    <location>
        <begin position="365"/>
        <end position="385"/>
    </location>
</feature>
<dbReference type="Gene3D" id="1.20.1250.20">
    <property type="entry name" value="MFS general substrate transporter like domains"/>
    <property type="match status" value="1"/>
</dbReference>
<feature type="transmembrane region" description="Helical" evidence="7">
    <location>
        <begin position="406"/>
        <end position="428"/>
    </location>
</feature>
<feature type="transmembrane region" description="Helical" evidence="7">
    <location>
        <begin position="210"/>
        <end position="228"/>
    </location>
</feature>
<feature type="transmembrane region" description="Helical" evidence="7">
    <location>
        <begin position="174"/>
        <end position="198"/>
    </location>
</feature>
<dbReference type="InterPro" id="IPR036259">
    <property type="entry name" value="MFS_trans_sf"/>
</dbReference>
<dbReference type="CDD" id="cd17321">
    <property type="entry name" value="MFS_MMR_MDR_like"/>
    <property type="match status" value="1"/>
</dbReference>
<dbReference type="KEGG" id="salc:C2138_09795"/>
<evidence type="ECO:0000313" key="9">
    <source>
        <dbReference type="EMBL" id="PWB97240.1"/>
    </source>
</evidence>
<dbReference type="Gene3D" id="1.20.1720.10">
    <property type="entry name" value="Multidrug resistance protein D"/>
    <property type="match status" value="1"/>
</dbReference>
<sequence length="489" mass="50865">MRSLEVPSLSFVSRSSASRWWALAVLALTQLVVVLDTTIVTIALPQAQTELGLTDGQRQWVVTAYALAFGALLLLGGRIADYWGRKRTFMVGMIGFGLASAWGGLAQSGTELIVARGVQGAFAAMLAPAALAMVTVLFAHGRERNLAFAIFGTVAGTGAAIGLVLGGVLTEFASWRWCLLVNVVFVAISMIGGALLLSESKAEGNNRYDIWGAITVTLGLGALVYGFTLAEHGWGSWDTILFLAIGVVLLTVFVVIQSRVRQPLLPLRVITNSVRAGAFLIQAVIGAVMIGSMLYLTFYFQLVLGMSPLISGIANVAMTVVVFGCTPFVTKGLNSFGPRPLMIVGPLVTAAGLFLLMGVTPDGNYFVQVLPALVLMGVGLSMLFVPLQNLALTGVSPADAGVASATVNSAFHIGGSIGLAVFTVLYSTAATDALAGGADQLLAFTNGYSAAFLASGIAMVVAALIAVFMIRGPRHELIPNGDGAAVPAH</sequence>
<evidence type="ECO:0000256" key="7">
    <source>
        <dbReference type="SAM" id="Phobius"/>
    </source>
</evidence>
<comment type="subcellular location">
    <subcellularLocation>
        <location evidence="1">Cell membrane</location>
        <topology evidence="1">Multi-pass membrane protein</topology>
    </subcellularLocation>
</comment>
<protein>
    <submittedName>
        <fullName evidence="9">MFS transporter</fullName>
    </submittedName>
</protein>
<evidence type="ECO:0000256" key="1">
    <source>
        <dbReference type="ARBA" id="ARBA00004651"/>
    </source>
</evidence>
<dbReference type="PANTHER" id="PTHR42718:SF46">
    <property type="entry name" value="BLR6921 PROTEIN"/>
    <property type="match status" value="1"/>
</dbReference>
<keyword evidence="10" id="KW-1185">Reference proteome</keyword>
<evidence type="ECO:0000259" key="8">
    <source>
        <dbReference type="PROSITE" id="PS50850"/>
    </source>
</evidence>
<dbReference type="InterPro" id="IPR005829">
    <property type="entry name" value="Sugar_transporter_CS"/>
</dbReference>
<comment type="caution">
    <text evidence="9">The sequence shown here is derived from an EMBL/GenBank/DDBJ whole genome shotgun (WGS) entry which is preliminary data.</text>
</comment>
<dbReference type="Proteomes" id="UP000244978">
    <property type="component" value="Unassembled WGS sequence"/>
</dbReference>
<keyword evidence="2" id="KW-0813">Transport</keyword>
<gene>
    <name evidence="9" type="ORF">DF220_04900</name>
</gene>
<feature type="domain" description="Major facilitator superfamily (MFS) profile" evidence="8">
    <location>
        <begin position="22"/>
        <end position="474"/>
    </location>
</feature>
<dbReference type="GO" id="GO:0022857">
    <property type="term" value="F:transmembrane transporter activity"/>
    <property type="evidence" value="ECO:0007669"/>
    <property type="project" value="InterPro"/>
</dbReference>
<dbReference type="AlphaFoldDB" id="A0A2U1T039"/>
<feature type="transmembrane region" description="Helical" evidence="7">
    <location>
        <begin position="88"/>
        <end position="106"/>
    </location>
</feature>
<keyword evidence="3" id="KW-1003">Cell membrane</keyword>
<feature type="transmembrane region" description="Helical" evidence="7">
    <location>
        <begin position="277"/>
        <end position="300"/>
    </location>
</feature>
<feature type="transmembrane region" description="Helical" evidence="7">
    <location>
        <begin position="59"/>
        <end position="76"/>
    </location>
</feature>
<reference evidence="10" key="1">
    <citation type="submission" date="2018-04" db="EMBL/GenBank/DDBJ databases">
        <authorList>
            <person name="Liu S."/>
            <person name="Wang Z."/>
            <person name="Li J."/>
        </authorList>
    </citation>
    <scope>NUCLEOTIDE SEQUENCE [LARGE SCALE GENOMIC DNA]</scope>
    <source>
        <strain evidence="10">S1194</strain>
    </source>
</reference>
<dbReference type="OrthoDB" id="4080117at2"/>
<dbReference type="InterPro" id="IPR011701">
    <property type="entry name" value="MFS"/>
</dbReference>
<feature type="transmembrane region" description="Helical" evidence="7">
    <location>
        <begin position="234"/>
        <end position="256"/>
    </location>
</feature>
<accession>A0A2U1T039</accession>
<feature type="transmembrane region" description="Helical" evidence="7">
    <location>
        <begin position="20"/>
        <end position="44"/>
    </location>
</feature>
<keyword evidence="4 7" id="KW-0812">Transmembrane</keyword>
<evidence type="ECO:0000256" key="2">
    <source>
        <dbReference type="ARBA" id="ARBA00022448"/>
    </source>
</evidence>
<feature type="transmembrane region" description="Helical" evidence="7">
    <location>
        <begin position="118"/>
        <end position="139"/>
    </location>
</feature>
<dbReference type="SUPFAM" id="SSF103473">
    <property type="entry name" value="MFS general substrate transporter"/>
    <property type="match status" value="1"/>
</dbReference>
<evidence type="ECO:0000256" key="4">
    <source>
        <dbReference type="ARBA" id="ARBA00022692"/>
    </source>
</evidence>
<evidence type="ECO:0000256" key="6">
    <source>
        <dbReference type="ARBA" id="ARBA00023136"/>
    </source>
</evidence>
<dbReference type="PROSITE" id="PS00216">
    <property type="entry name" value="SUGAR_TRANSPORT_1"/>
    <property type="match status" value="1"/>
</dbReference>
<evidence type="ECO:0000256" key="3">
    <source>
        <dbReference type="ARBA" id="ARBA00022475"/>
    </source>
</evidence>
<organism evidence="9 10">
    <name type="scientific">Homoserinimonas hongtaonis</name>
    <dbReference type="NCBI Taxonomy" id="2079791"/>
    <lineage>
        <taxon>Bacteria</taxon>
        <taxon>Bacillati</taxon>
        <taxon>Actinomycetota</taxon>
        <taxon>Actinomycetes</taxon>
        <taxon>Micrococcales</taxon>
        <taxon>Microbacteriaceae</taxon>
        <taxon>Homoserinimonas</taxon>
    </lineage>
</organism>
<feature type="transmembrane region" description="Helical" evidence="7">
    <location>
        <begin position="341"/>
        <end position="359"/>
    </location>
</feature>
<dbReference type="PROSITE" id="PS50850">
    <property type="entry name" value="MFS"/>
    <property type="match status" value="1"/>
</dbReference>
<keyword evidence="6 7" id="KW-0472">Membrane</keyword>
<feature type="transmembrane region" description="Helical" evidence="7">
    <location>
        <begin position="146"/>
        <end position="168"/>
    </location>
</feature>
<dbReference type="InterPro" id="IPR020846">
    <property type="entry name" value="MFS_dom"/>
</dbReference>